<dbReference type="STRING" id="9986.ENSOCUP00000049382"/>
<dbReference type="GeneTree" id="ENSGT00390000000444"/>
<evidence type="ECO:0000256" key="1">
    <source>
        <dbReference type="SAM" id="MobiDB-lite"/>
    </source>
</evidence>
<keyword evidence="3" id="KW-1185">Reference proteome</keyword>
<feature type="region of interest" description="Disordered" evidence="1">
    <location>
        <begin position="61"/>
        <end position="80"/>
    </location>
</feature>
<dbReference type="InterPro" id="IPR038848">
    <property type="entry name" value="CABYR"/>
</dbReference>
<dbReference type="GO" id="GO:0048240">
    <property type="term" value="P:sperm capacitation"/>
    <property type="evidence" value="ECO:0007669"/>
    <property type="project" value="InterPro"/>
</dbReference>
<dbReference type="GO" id="GO:0035686">
    <property type="term" value="C:sperm fibrous sheath"/>
    <property type="evidence" value="ECO:0007669"/>
    <property type="project" value="TreeGrafter"/>
</dbReference>
<feature type="region of interest" description="Disordered" evidence="1">
    <location>
        <begin position="140"/>
        <end position="236"/>
    </location>
</feature>
<feature type="compositionally biased region" description="Polar residues" evidence="1">
    <location>
        <begin position="1"/>
        <end position="12"/>
    </location>
</feature>
<feature type="region of interest" description="Disordered" evidence="1">
    <location>
        <begin position="95"/>
        <end position="127"/>
    </location>
</feature>
<dbReference type="GO" id="GO:0005737">
    <property type="term" value="C:cytoplasm"/>
    <property type="evidence" value="ECO:0007669"/>
    <property type="project" value="TreeGrafter"/>
</dbReference>
<feature type="compositionally biased region" description="Basic and acidic residues" evidence="1">
    <location>
        <begin position="113"/>
        <end position="127"/>
    </location>
</feature>
<proteinExistence type="predicted"/>
<dbReference type="Bgee" id="ENSOCUG00000024121">
    <property type="expression patterns" value="Expressed in testis and 20 other cell types or tissues"/>
</dbReference>
<feature type="compositionally biased region" description="Basic and acidic residues" evidence="1">
    <location>
        <begin position="422"/>
        <end position="436"/>
    </location>
</feature>
<accession>A0A5F9DTX3</accession>
<evidence type="ECO:0000313" key="2">
    <source>
        <dbReference type="Ensembl" id="ENSOCUP00000049382.1"/>
    </source>
</evidence>
<dbReference type="Proteomes" id="UP000001811">
    <property type="component" value="Chromosome 9"/>
</dbReference>
<reference evidence="2" key="2">
    <citation type="submission" date="2025-08" db="UniProtKB">
        <authorList>
            <consortium name="Ensembl"/>
        </authorList>
    </citation>
    <scope>IDENTIFICATION</scope>
    <source>
        <strain evidence="2">Thorbecke</strain>
    </source>
</reference>
<dbReference type="FunCoup" id="A0A5F9DTX3">
    <property type="interactions" value="6"/>
</dbReference>
<dbReference type="PANTHER" id="PTHR15494:SF0">
    <property type="entry name" value="CALCIUM-BINDING TYROSINE PHOSPHORYLATION-REGULATED PROTEIN"/>
    <property type="match status" value="1"/>
</dbReference>
<sequence length="542" mass="57754">MSPSFQTSSSHPATKHGEAPSRPPGQPFENASYPRRPAEGLSFRPPRRVPAFVLFGPLLEGATGAPPSFVTPGGSRERAGLCDARCDVSGAIKGTAEAAVSQEPPARGQRGSSLERSRKEKGNTALDIKDLVKRFHQIKVEKWSEGATQEKKPGCLKEREGTSVVSQEPTRMEKSTDTEEDNITRPQYSNKTTQFPSVHAELTEPEEMPEAARGPSKPTTPKVTTPPSSPSPAAVPAEFAYVPADPAQFAAQMLGNVSSVRSDQSEVLMVDVATSMPGISKEVLGSEAAEELQVTSSLVYSGEVVTVEVVSQTSVQVDLGSKANDRKAEPSTASSYPLQGEQEPPAPEVPLQADVEITSAVHISSIYNNEPVTEGVVYIEQIPEQIVIPFTDQVACLKGNEQSPPVSPRPVVAKTASGLPREPAKRAQLEEEKYDSSGHTVLFSDASLRGQPEGPAEPPDAESFIRIGSAKSLQLEVDMMSVDPGNTGQESWENSAPWGAEGRPERSGAPVKSSSGPFPPAPEGLPEPEMEPEGEVSPEEQV</sequence>
<feature type="region of interest" description="Disordered" evidence="1">
    <location>
        <begin position="399"/>
        <end position="542"/>
    </location>
</feature>
<feature type="compositionally biased region" description="Polar residues" evidence="1">
    <location>
        <begin position="484"/>
        <end position="494"/>
    </location>
</feature>
<feature type="region of interest" description="Disordered" evidence="1">
    <location>
        <begin position="1"/>
        <end position="46"/>
    </location>
</feature>
<reference evidence="2 3" key="1">
    <citation type="journal article" date="2011" name="Nature">
        <title>A high-resolution map of human evolutionary constraint using 29 mammals.</title>
        <authorList>
            <person name="Lindblad-Toh K."/>
            <person name="Garber M."/>
            <person name="Zuk O."/>
            <person name="Lin M.F."/>
            <person name="Parker B.J."/>
            <person name="Washietl S."/>
            <person name="Kheradpour P."/>
            <person name="Ernst J."/>
            <person name="Jordan G."/>
            <person name="Mauceli E."/>
            <person name="Ward L.D."/>
            <person name="Lowe C.B."/>
            <person name="Holloway A.K."/>
            <person name="Clamp M."/>
            <person name="Gnerre S."/>
            <person name="Alfoldi J."/>
            <person name="Beal K."/>
            <person name="Chang J."/>
            <person name="Clawson H."/>
            <person name="Cuff J."/>
            <person name="Di Palma F."/>
            <person name="Fitzgerald S."/>
            <person name="Flicek P."/>
            <person name="Guttman M."/>
            <person name="Hubisz M.J."/>
            <person name="Jaffe D.B."/>
            <person name="Jungreis I."/>
            <person name="Kent W.J."/>
            <person name="Kostka D."/>
            <person name="Lara M."/>
            <person name="Martins A.L."/>
            <person name="Massingham T."/>
            <person name="Moltke I."/>
            <person name="Raney B.J."/>
            <person name="Rasmussen M.D."/>
            <person name="Robinson J."/>
            <person name="Stark A."/>
            <person name="Vilella A.J."/>
            <person name="Wen J."/>
            <person name="Xie X."/>
            <person name="Zody M.C."/>
            <person name="Baldwin J."/>
            <person name="Bloom T."/>
            <person name="Chin C.W."/>
            <person name="Heiman D."/>
            <person name="Nicol R."/>
            <person name="Nusbaum C."/>
            <person name="Young S."/>
            <person name="Wilkinson J."/>
            <person name="Worley K.C."/>
            <person name="Kovar C.L."/>
            <person name="Muzny D.M."/>
            <person name="Gibbs R.A."/>
            <person name="Cree A."/>
            <person name="Dihn H.H."/>
            <person name="Fowler G."/>
            <person name="Jhangiani S."/>
            <person name="Joshi V."/>
            <person name="Lee S."/>
            <person name="Lewis L.R."/>
            <person name="Nazareth L.V."/>
            <person name="Okwuonu G."/>
            <person name="Santibanez J."/>
            <person name="Warren W.C."/>
            <person name="Mardis E.R."/>
            <person name="Weinstock G.M."/>
            <person name="Wilson R.K."/>
            <person name="Delehaunty K."/>
            <person name="Dooling D."/>
            <person name="Fronik C."/>
            <person name="Fulton L."/>
            <person name="Fulton B."/>
            <person name="Graves T."/>
            <person name="Minx P."/>
            <person name="Sodergren E."/>
            <person name="Birney E."/>
            <person name="Margulies E.H."/>
            <person name="Herrero J."/>
            <person name="Green E.D."/>
            <person name="Haussler D."/>
            <person name="Siepel A."/>
            <person name="Goldman N."/>
            <person name="Pollard K.S."/>
            <person name="Pedersen J.S."/>
            <person name="Lander E.S."/>
            <person name="Kellis M."/>
        </authorList>
    </citation>
    <scope>NUCLEOTIDE SEQUENCE [LARGE SCALE GENOMIC DNA]</scope>
    <source>
        <strain evidence="2 3">Thorbecke inbred</strain>
    </source>
</reference>
<feature type="compositionally biased region" description="Basic and acidic residues" evidence="1">
    <location>
        <begin position="140"/>
        <end position="161"/>
    </location>
</feature>
<dbReference type="InParanoid" id="A0A5F9DTX3"/>
<dbReference type="Ensembl" id="ENSOCUT00000056347.1">
    <property type="protein sequence ID" value="ENSOCUP00000049382.1"/>
    <property type="gene ID" value="ENSOCUG00000024121.3"/>
</dbReference>
<dbReference type="AlphaFoldDB" id="A0A5F9DTX3"/>
<feature type="region of interest" description="Disordered" evidence="1">
    <location>
        <begin position="320"/>
        <end position="347"/>
    </location>
</feature>
<feature type="compositionally biased region" description="Acidic residues" evidence="1">
    <location>
        <begin position="526"/>
        <end position="542"/>
    </location>
</feature>
<gene>
    <name evidence="2" type="primary">CABYR</name>
</gene>
<evidence type="ECO:0000313" key="3">
    <source>
        <dbReference type="Proteomes" id="UP000001811"/>
    </source>
</evidence>
<dbReference type="EMBL" id="AAGW02031774">
    <property type="status" value="NOT_ANNOTATED_CDS"/>
    <property type="molecule type" value="Genomic_DNA"/>
</dbReference>
<feature type="compositionally biased region" description="Low complexity" evidence="1">
    <location>
        <begin position="215"/>
        <end position="236"/>
    </location>
</feature>
<feature type="compositionally biased region" description="Polar residues" evidence="1">
    <location>
        <begin position="184"/>
        <end position="196"/>
    </location>
</feature>
<organism evidence="2 3">
    <name type="scientific">Oryctolagus cuniculus</name>
    <name type="common">Rabbit</name>
    <dbReference type="NCBI Taxonomy" id="9986"/>
    <lineage>
        <taxon>Eukaryota</taxon>
        <taxon>Metazoa</taxon>
        <taxon>Chordata</taxon>
        <taxon>Craniata</taxon>
        <taxon>Vertebrata</taxon>
        <taxon>Euteleostomi</taxon>
        <taxon>Mammalia</taxon>
        <taxon>Eutheria</taxon>
        <taxon>Euarchontoglires</taxon>
        <taxon>Glires</taxon>
        <taxon>Lagomorpha</taxon>
        <taxon>Leporidae</taxon>
        <taxon>Oryctolagus</taxon>
    </lineage>
</organism>
<dbReference type="GO" id="GO:0005509">
    <property type="term" value="F:calcium ion binding"/>
    <property type="evidence" value="ECO:0007669"/>
    <property type="project" value="InterPro"/>
</dbReference>
<protein>
    <submittedName>
        <fullName evidence="2">Calcium binding tyrosine phosphorylation regulated</fullName>
    </submittedName>
</protein>
<name>A0A5F9DTX3_RABIT</name>
<dbReference type="PANTHER" id="PTHR15494">
    <property type="entry name" value="CALCIUM-BINDING TYROSINE PHOSPHORYLATION-REGULATED PROTEIN"/>
    <property type="match status" value="1"/>
</dbReference>
<reference evidence="2" key="3">
    <citation type="submission" date="2025-09" db="UniProtKB">
        <authorList>
            <consortium name="Ensembl"/>
        </authorList>
    </citation>
    <scope>IDENTIFICATION</scope>
    <source>
        <strain evidence="2">Thorbecke</strain>
    </source>
</reference>